<protein>
    <submittedName>
        <fullName evidence="1">Uncharacterized protein</fullName>
    </submittedName>
</protein>
<organism evidence="1">
    <name type="scientific">mine drainage metagenome</name>
    <dbReference type="NCBI Taxonomy" id="410659"/>
    <lineage>
        <taxon>unclassified sequences</taxon>
        <taxon>metagenomes</taxon>
        <taxon>ecological metagenomes</taxon>
    </lineage>
</organism>
<dbReference type="EMBL" id="AUZY01011223">
    <property type="protein sequence ID" value="EQD35652.1"/>
    <property type="molecule type" value="Genomic_DNA"/>
</dbReference>
<sequence length="175" mass="19859">RLRSVDAYAISLWNSRGHEIQGFEIKASRSDWLVELSDPQKAEAGARFSDRWWVCAPKGVVHQSELPEGWGLIVPIGKGLREQVKPAKHSRLEPPRDWWISALKKLAQRPGDEEISRRLYSSYQDGLKQGRDEHRFATEHVKGELDRLQKSVGEFEATSGIKLSEWNGGERGEGS</sequence>
<evidence type="ECO:0000313" key="1">
    <source>
        <dbReference type="EMBL" id="EQD35652.1"/>
    </source>
</evidence>
<reference evidence="1" key="1">
    <citation type="submission" date="2013-08" db="EMBL/GenBank/DDBJ databases">
        <authorList>
            <person name="Mendez C."/>
            <person name="Richter M."/>
            <person name="Ferrer M."/>
            <person name="Sanchez J."/>
        </authorList>
    </citation>
    <scope>NUCLEOTIDE SEQUENCE</scope>
</reference>
<comment type="caution">
    <text evidence="1">The sequence shown here is derived from an EMBL/GenBank/DDBJ whole genome shotgun (WGS) entry which is preliminary data.</text>
</comment>
<gene>
    <name evidence="1" type="ORF">B1B_16831</name>
</gene>
<feature type="non-terminal residue" evidence="1">
    <location>
        <position position="175"/>
    </location>
</feature>
<dbReference type="AlphaFoldDB" id="T0YUR1"/>
<proteinExistence type="predicted"/>
<accession>T0YUR1</accession>
<feature type="non-terminal residue" evidence="1">
    <location>
        <position position="1"/>
    </location>
</feature>
<name>T0YUR1_9ZZZZ</name>
<reference evidence="1" key="2">
    <citation type="journal article" date="2014" name="ISME J.">
        <title>Microbial stratification in low pH oxic and suboxic macroscopic growths along an acid mine drainage.</title>
        <authorList>
            <person name="Mendez-Garcia C."/>
            <person name="Mesa V."/>
            <person name="Sprenger R.R."/>
            <person name="Richter M."/>
            <person name="Diez M.S."/>
            <person name="Solano J."/>
            <person name="Bargiela R."/>
            <person name="Golyshina O.V."/>
            <person name="Manteca A."/>
            <person name="Ramos J.L."/>
            <person name="Gallego J.R."/>
            <person name="Llorente I."/>
            <person name="Martins Dos Santos V.A."/>
            <person name="Jensen O.N."/>
            <person name="Pelaez A.I."/>
            <person name="Sanchez J."/>
            <person name="Ferrer M."/>
        </authorList>
    </citation>
    <scope>NUCLEOTIDE SEQUENCE</scope>
</reference>